<dbReference type="InterPro" id="IPR050144">
    <property type="entry name" value="AAE_transporter"/>
</dbReference>
<dbReference type="InterPro" id="IPR006512">
    <property type="entry name" value="YidE_YbjL"/>
</dbReference>
<dbReference type="OrthoDB" id="9155749at2"/>
<dbReference type="eggNOG" id="COG2985">
    <property type="taxonomic scope" value="Bacteria"/>
</dbReference>
<feature type="transmembrane region" description="Helical" evidence="8">
    <location>
        <begin position="204"/>
        <end position="225"/>
    </location>
</feature>
<keyword evidence="4" id="KW-1003">Cell membrane</keyword>
<feature type="transmembrane region" description="Helical" evidence="8">
    <location>
        <begin position="173"/>
        <end position="192"/>
    </location>
</feature>
<reference evidence="10 11" key="1">
    <citation type="submission" date="2011-10" db="EMBL/GenBank/DDBJ databases">
        <title>The complete genome of plasmid of Thermovirga lienii DSM 17291.</title>
        <authorList>
            <consortium name="US DOE Joint Genome Institute (JGI-PGF)"/>
            <person name="Lucas S."/>
            <person name="Copeland A."/>
            <person name="Lapidus A."/>
            <person name="Glavina del Rio T."/>
            <person name="Dalin E."/>
            <person name="Tice H."/>
            <person name="Bruce D."/>
            <person name="Goodwin L."/>
            <person name="Pitluck S."/>
            <person name="Peters L."/>
            <person name="Mikhailova N."/>
            <person name="Saunders E."/>
            <person name="Kyrpides N."/>
            <person name="Mavromatis K."/>
            <person name="Ivanova N."/>
            <person name="Last F.I."/>
            <person name="Brettin T."/>
            <person name="Detter J.C."/>
            <person name="Han C."/>
            <person name="Larimer F."/>
            <person name="Land M."/>
            <person name="Hauser L."/>
            <person name="Markowitz V."/>
            <person name="Cheng J.-F."/>
            <person name="Hugenholtz P."/>
            <person name="Woyke T."/>
            <person name="Wu D."/>
            <person name="Spring S."/>
            <person name="Schroeder M."/>
            <person name="Brambilla E.-M."/>
            <person name="Klenk H.-P."/>
            <person name="Eisen J.A."/>
        </authorList>
    </citation>
    <scope>NUCLEOTIDE SEQUENCE [LARGE SCALE GENOMIC DNA]</scope>
    <source>
        <strain evidence="11">ATCC BAA-1197 / DSM 17291 / Cas60314</strain>
        <plasmid evidence="11">Plasmid pTLIE01</plasmid>
    </source>
</reference>
<evidence type="ECO:0000256" key="2">
    <source>
        <dbReference type="ARBA" id="ARBA00009854"/>
    </source>
</evidence>
<evidence type="ECO:0000256" key="8">
    <source>
        <dbReference type="SAM" id="Phobius"/>
    </source>
</evidence>
<dbReference type="PANTHER" id="PTHR30445">
    <property type="entry name" value="K(+)_H(+) ANTIPORTER SUBUNIT KHTT"/>
    <property type="match status" value="1"/>
</dbReference>
<sequence>MLLVILSTKLLPQVFNIGTQNKELTSSHALDATADITGNKPVNMQKAISFVLSFAICCVLGYLLGNIALPLYKIGYFKLGTTGGVLLSSLALGYQRKVFFLDFRINEKVLNKVRSLSLLIFLSSIGLKYGSLFFKTLSFNLIGILFASLVAGSISILFGFWVGHRIFKLDWPLLLGALCGGMTSTPGLGAAIEAVNSDEPVLGYGATYPFALFGMVLFTKMIFVLPAI</sequence>
<geneLocation type="plasmid" evidence="10 11">
    <name>pTLIE01</name>
</geneLocation>
<keyword evidence="3" id="KW-0813">Transport</keyword>
<dbReference type="Proteomes" id="UP000005868">
    <property type="component" value="Plasmid pTLIE01"/>
</dbReference>
<evidence type="ECO:0000256" key="1">
    <source>
        <dbReference type="ARBA" id="ARBA00004651"/>
    </source>
</evidence>
<protein>
    <submittedName>
        <fullName evidence="10">YidE/YbjL duplication</fullName>
    </submittedName>
</protein>
<evidence type="ECO:0000256" key="4">
    <source>
        <dbReference type="ARBA" id="ARBA00022475"/>
    </source>
</evidence>
<evidence type="ECO:0000256" key="5">
    <source>
        <dbReference type="ARBA" id="ARBA00022692"/>
    </source>
</evidence>
<dbReference type="GO" id="GO:0005886">
    <property type="term" value="C:plasma membrane"/>
    <property type="evidence" value="ECO:0007669"/>
    <property type="project" value="UniProtKB-SubCell"/>
</dbReference>
<evidence type="ECO:0000256" key="3">
    <source>
        <dbReference type="ARBA" id="ARBA00022448"/>
    </source>
</evidence>
<evidence type="ECO:0000256" key="7">
    <source>
        <dbReference type="ARBA" id="ARBA00023136"/>
    </source>
</evidence>
<feature type="domain" description="YidE/YbjL duplication" evidence="9">
    <location>
        <begin position="54"/>
        <end position="222"/>
    </location>
</feature>
<dbReference type="NCBIfam" id="TIGR01625">
    <property type="entry name" value="YidE_YbjL_dupl"/>
    <property type="match status" value="1"/>
</dbReference>
<dbReference type="Pfam" id="PF06826">
    <property type="entry name" value="Asp-Al_Ex"/>
    <property type="match status" value="1"/>
</dbReference>
<evidence type="ECO:0000259" key="9">
    <source>
        <dbReference type="Pfam" id="PF06826"/>
    </source>
</evidence>
<dbReference type="PANTHER" id="PTHR30445:SF3">
    <property type="entry name" value="TRANSPORT PROTEIN YIDE-RELATED"/>
    <property type="match status" value="1"/>
</dbReference>
<organism evidence="10 11">
    <name type="scientific">Thermovirga lienii (strain ATCC BAA-1197 / DSM 17291 / Cas60314)</name>
    <dbReference type="NCBI Taxonomy" id="580340"/>
    <lineage>
        <taxon>Bacteria</taxon>
        <taxon>Thermotogati</taxon>
        <taxon>Synergistota</taxon>
        <taxon>Synergistia</taxon>
        <taxon>Synergistales</taxon>
        <taxon>Thermovirgaceae</taxon>
        <taxon>Thermovirga</taxon>
    </lineage>
</organism>
<dbReference type="EMBL" id="CP003097">
    <property type="protein sequence ID" value="AER67601.1"/>
    <property type="molecule type" value="Genomic_DNA"/>
</dbReference>
<comment type="subcellular location">
    <subcellularLocation>
        <location evidence="1">Cell membrane</location>
        <topology evidence="1">Multi-pass membrane protein</topology>
    </subcellularLocation>
</comment>
<gene>
    <name evidence="10" type="ordered locus">Tlie_1892</name>
</gene>
<keyword evidence="11" id="KW-1185">Reference proteome</keyword>
<feature type="transmembrane region" description="Helical" evidence="8">
    <location>
        <begin position="140"/>
        <end position="161"/>
    </location>
</feature>
<dbReference type="KEGG" id="tli:Tlie_1892"/>
<evidence type="ECO:0000313" key="10">
    <source>
        <dbReference type="EMBL" id="AER67601.1"/>
    </source>
</evidence>
<evidence type="ECO:0000313" key="11">
    <source>
        <dbReference type="Proteomes" id="UP000005868"/>
    </source>
</evidence>
<dbReference type="AlphaFoldDB" id="G7VAF1"/>
<keyword evidence="7 8" id="KW-0472">Membrane</keyword>
<keyword evidence="6 8" id="KW-1133">Transmembrane helix</keyword>
<name>G7VAF1_THELD</name>
<keyword evidence="10" id="KW-0614">Plasmid</keyword>
<evidence type="ECO:0000256" key="6">
    <source>
        <dbReference type="ARBA" id="ARBA00022989"/>
    </source>
</evidence>
<feature type="transmembrane region" description="Helical" evidence="8">
    <location>
        <begin position="47"/>
        <end position="69"/>
    </location>
</feature>
<accession>G7VAF1</accession>
<proteinExistence type="inferred from homology"/>
<feature type="transmembrane region" description="Helical" evidence="8">
    <location>
        <begin position="75"/>
        <end position="94"/>
    </location>
</feature>
<comment type="similarity">
    <text evidence="2">Belongs to the AAE transporter (TC 2.A.81) family.</text>
</comment>
<keyword evidence="5 8" id="KW-0812">Transmembrane</keyword>
<dbReference type="HOGENOM" id="CLU_1214319_0_0_0"/>
<feature type="transmembrane region" description="Helical" evidence="8">
    <location>
        <begin position="115"/>
        <end position="134"/>
    </location>
</feature>